<comment type="catalytic activity">
    <reaction evidence="2">
        <text>N-terminal N-formyl-L-methionyl-[peptide] + H2O = N-terminal L-methionyl-[peptide] + formate</text>
        <dbReference type="Rhea" id="RHEA:24420"/>
        <dbReference type="Rhea" id="RHEA-COMP:10639"/>
        <dbReference type="Rhea" id="RHEA-COMP:10640"/>
        <dbReference type="ChEBI" id="CHEBI:15377"/>
        <dbReference type="ChEBI" id="CHEBI:15740"/>
        <dbReference type="ChEBI" id="CHEBI:49298"/>
        <dbReference type="ChEBI" id="CHEBI:64731"/>
        <dbReference type="EC" id="3.5.1.88"/>
    </reaction>
</comment>
<dbReference type="GO" id="GO:0042586">
    <property type="term" value="F:peptide deformylase activity"/>
    <property type="evidence" value="ECO:0007669"/>
    <property type="project" value="UniProtKB-UniRule"/>
</dbReference>
<dbReference type="HAMAP" id="MF_00163">
    <property type="entry name" value="Pep_deformylase"/>
    <property type="match status" value="1"/>
</dbReference>
<feature type="active site" evidence="2">
    <location>
        <position position="142"/>
    </location>
</feature>
<organism evidence="3 4">
    <name type="scientific">Candidatus Woesebacteria bacterium RBG_13_36_22</name>
    <dbReference type="NCBI Taxonomy" id="1802478"/>
    <lineage>
        <taxon>Bacteria</taxon>
        <taxon>Candidatus Woeseibacteriota</taxon>
    </lineage>
</organism>
<evidence type="ECO:0000313" key="3">
    <source>
        <dbReference type="EMBL" id="OGM08226.1"/>
    </source>
</evidence>
<dbReference type="PIRSF" id="PIRSF004749">
    <property type="entry name" value="Pep_def"/>
    <property type="match status" value="1"/>
</dbReference>
<dbReference type="PANTHER" id="PTHR10458">
    <property type="entry name" value="PEPTIDE DEFORMYLASE"/>
    <property type="match status" value="1"/>
</dbReference>
<dbReference type="InterPro" id="IPR023635">
    <property type="entry name" value="Peptide_deformylase"/>
</dbReference>
<dbReference type="GO" id="GO:0006412">
    <property type="term" value="P:translation"/>
    <property type="evidence" value="ECO:0007669"/>
    <property type="project" value="UniProtKB-UniRule"/>
</dbReference>
<feature type="binding site" evidence="2">
    <location>
        <position position="99"/>
    </location>
    <ligand>
        <name>Fe cation</name>
        <dbReference type="ChEBI" id="CHEBI:24875"/>
    </ligand>
</feature>
<dbReference type="PRINTS" id="PR01576">
    <property type="entry name" value="PDEFORMYLASE"/>
</dbReference>
<dbReference type="AlphaFoldDB" id="A0A1F7WZI7"/>
<dbReference type="Proteomes" id="UP000176939">
    <property type="component" value="Unassembled WGS sequence"/>
</dbReference>
<keyword evidence="2" id="KW-0378">Hydrolase</keyword>
<keyword evidence="2" id="KW-0479">Metal-binding</keyword>
<evidence type="ECO:0000313" key="4">
    <source>
        <dbReference type="Proteomes" id="UP000176939"/>
    </source>
</evidence>
<dbReference type="PANTHER" id="PTHR10458:SF22">
    <property type="entry name" value="PEPTIDE DEFORMYLASE"/>
    <property type="match status" value="1"/>
</dbReference>
<comment type="function">
    <text evidence="2">Removes the formyl group from the N-terminal Met of newly synthesized proteins. Requires at least a dipeptide for an efficient rate of reaction. N-terminal L-methionine is a prerequisite for activity but the enzyme has broad specificity at other positions.</text>
</comment>
<comment type="cofactor">
    <cofactor evidence="2">
        <name>Fe(2+)</name>
        <dbReference type="ChEBI" id="CHEBI:29033"/>
    </cofactor>
    <text evidence="2">Binds 1 Fe(2+) ion.</text>
</comment>
<evidence type="ECO:0000256" key="1">
    <source>
        <dbReference type="ARBA" id="ARBA00010759"/>
    </source>
</evidence>
<dbReference type="Pfam" id="PF01327">
    <property type="entry name" value="Pep_deformylase"/>
    <property type="match status" value="1"/>
</dbReference>
<dbReference type="EMBL" id="MGFQ01000054">
    <property type="protein sequence ID" value="OGM08226.1"/>
    <property type="molecule type" value="Genomic_DNA"/>
</dbReference>
<sequence>MIREILDAQNPILRQKSKPVRKIDKKVKSIIKDLVDTLEAQIDPEGVGLAAPQIGKNITVFIMKPKNEIKVIINPEIIKIRHIQKKKSQDPKKNIMEGCLSLPHYYSPIKRALKVTLKYLDLNGQEKIEDFFKIEAQIIQHEVDHLKGELFVDRILEQKKPLYEYIDGEWEEVEI</sequence>
<feature type="binding site" evidence="2">
    <location>
        <position position="145"/>
    </location>
    <ligand>
        <name>Fe cation</name>
        <dbReference type="ChEBI" id="CHEBI:24875"/>
    </ligand>
</feature>
<comment type="caution">
    <text evidence="3">The sequence shown here is derived from an EMBL/GenBank/DDBJ whole genome shotgun (WGS) entry which is preliminary data.</text>
</comment>
<dbReference type="EC" id="3.5.1.88" evidence="2"/>
<dbReference type="GO" id="GO:0046872">
    <property type="term" value="F:metal ion binding"/>
    <property type="evidence" value="ECO:0007669"/>
    <property type="project" value="UniProtKB-KW"/>
</dbReference>
<proteinExistence type="inferred from homology"/>
<dbReference type="SUPFAM" id="SSF56420">
    <property type="entry name" value="Peptide deformylase"/>
    <property type="match status" value="1"/>
</dbReference>
<keyword evidence="2" id="KW-0648">Protein biosynthesis</keyword>
<dbReference type="NCBIfam" id="TIGR00079">
    <property type="entry name" value="pept_deformyl"/>
    <property type="match status" value="1"/>
</dbReference>
<dbReference type="CDD" id="cd00487">
    <property type="entry name" value="Pep_deformylase"/>
    <property type="match status" value="1"/>
</dbReference>
<dbReference type="Gene3D" id="3.90.45.10">
    <property type="entry name" value="Peptide deformylase"/>
    <property type="match status" value="1"/>
</dbReference>
<dbReference type="InterPro" id="IPR036821">
    <property type="entry name" value="Peptide_deformylase_sf"/>
</dbReference>
<name>A0A1F7WZI7_9BACT</name>
<keyword evidence="2" id="KW-0408">Iron</keyword>
<accession>A0A1F7WZI7</accession>
<dbReference type="NCBIfam" id="NF001159">
    <property type="entry name" value="PRK00150.1-3"/>
    <property type="match status" value="1"/>
</dbReference>
<reference evidence="3 4" key="1">
    <citation type="journal article" date="2016" name="Nat. Commun.">
        <title>Thousands of microbial genomes shed light on interconnected biogeochemical processes in an aquifer system.</title>
        <authorList>
            <person name="Anantharaman K."/>
            <person name="Brown C.T."/>
            <person name="Hug L.A."/>
            <person name="Sharon I."/>
            <person name="Castelle C.J."/>
            <person name="Probst A.J."/>
            <person name="Thomas B.C."/>
            <person name="Singh A."/>
            <person name="Wilkins M.J."/>
            <person name="Karaoz U."/>
            <person name="Brodie E.L."/>
            <person name="Williams K.H."/>
            <person name="Hubbard S.S."/>
            <person name="Banfield J.F."/>
        </authorList>
    </citation>
    <scope>NUCLEOTIDE SEQUENCE [LARGE SCALE GENOMIC DNA]</scope>
</reference>
<feature type="binding site" evidence="2">
    <location>
        <position position="141"/>
    </location>
    <ligand>
        <name>Fe cation</name>
        <dbReference type="ChEBI" id="CHEBI:24875"/>
    </ligand>
</feature>
<comment type="similarity">
    <text evidence="1 2">Belongs to the polypeptide deformylase family.</text>
</comment>
<evidence type="ECO:0000256" key="2">
    <source>
        <dbReference type="HAMAP-Rule" id="MF_00163"/>
    </source>
</evidence>
<protein>
    <recommendedName>
        <fullName evidence="2">Peptide deformylase</fullName>
        <shortName evidence="2">PDF</shortName>
        <ecNumber evidence="2">3.5.1.88</ecNumber>
    </recommendedName>
    <alternativeName>
        <fullName evidence="2">Polypeptide deformylase</fullName>
    </alternativeName>
</protein>
<gene>
    <name evidence="2" type="primary">def</name>
    <name evidence="3" type="ORF">A2Z67_06385</name>
</gene>